<dbReference type="EMBL" id="CAJNIZ010027313">
    <property type="protein sequence ID" value="CAE7499352.1"/>
    <property type="molecule type" value="Genomic_DNA"/>
</dbReference>
<name>A0A812SXH5_SYMPI</name>
<accession>A0A812SXH5</accession>
<sequence>EAVRVCLRLDPGNPFALRVLCTTRLRQGRVSAMRRELDEALCLHRSMPLGASPAQWFDSFRIGLEAELLVSPNGPRPAALCEKAAASAAVSPVGSGALWGLYATSLLVKLHRTSFDR</sequence>
<comment type="caution">
    <text evidence="1">The sequence shown here is derived from an EMBL/GenBank/DDBJ whole genome shotgun (WGS) entry which is preliminary data.</text>
</comment>
<reference evidence="1" key="1">
    <citation type="submission" date="2021-02" db="EMBL/GenBank/DDBJ databases">
        <authorList>
            <person name="Dougan E. K."/>
            <person name="Rhodes N."/>
            <person name="Thang M."/>
            <person name="Chan C."/>
        </authorList>
    </citation>
    <scope>NUCLEOTIDE SEQUENCE</scope>
</reference>
<protein>
    <submittedName>
        <fullName evidence="1">Uncharacterized protein</fullName>
    </submittedName>
</protein>
<organism evidence="1 2">
    <name type="scientific">Symbiodinium pilosum</name>
    <name type="common">Dinoflagellate</name>
    <dbReference type="NCBI Taxonomy" id="2952"/>
    <lineage>
        <taxon>Eukaryota</taxon>
        <taxon>Sar</taxon>
        <taxon>Alveolata</taxon>
        <taxon>Dinophyceae</taxon>
        <taxon>Suessiales</taxon>
        <taxon>Symbiodiniaceae</taxon>
        <taxon>Symbiodinium</taxon>
    </lineage>
</organism>
<evidence type="ECO:0000313" key="1">
    <source>
        <dbReference type="EMBL" id="CAE7499352.1"/>
    </source>
</evidence>
<evidence type="ECO:0000313" key="2">
    <source>
        <dbReference type="Proteomes" id="UP000649617"/>
    </source>
</evidence>
<feature type="non-terminal residue" evidence="1">
    <location>
        <position position="117"/>
    </location>
</feature>
<keyword evidence="2" id="KW-1185">Reference proteome</keyword>
<proteinExistence type="predicted"/>
<dbReference type="AlphaFoldDB" id="A0A812SXH5"/>
<feature type="non-terminal residue" evidence="1">
    <location>
        <position position="1"/>
    </location>
</feature>
<dbReference type="Proteomes" id="UP000649617">
    <property type="component" value="Unassembled WGS sequence"/>
</dbReference>
<dbReference type="OrthoDB" id="10456920at2759"/>
<gene>
    <name evidence="1" type="ORF">SPIL2461_LOCUS12913</name>
</gene>